<protein>
    <submittedName>
        <fullName evidence="6">Glycosyltransferase family 2 protein</fullName>
    </submittedName>
</protein>
<proteinExistence type="inferred from homology"/>
<name>A0ABY4W297_9PROT</name>
<dbReference type="PANTHER" id="PTHR43179:SF12">
    <property type="entry name" value="GALACTOFURANOSYLTRANSFERASE GLFT2"/>
    <property type="match status" value="1"/>
</dbReference>
<dbReference type="PANTHER" id="PTHR43179">
    <property type="entry name" value="RHAMNOSYLTRANSFERASE WBBL"/>
    <property type="match status" value="1"/>
</dbReference>
<keyword evidence="4" id="KW-1133">Transmembrane helix</keyword>
<dbReference type="CDD" id="cd04186">
    <property type="entry name" value="GT_2_like_c"/>
    <property type="match status" value="1"/>
</dbReference>
<accession>A0ABY4W297</accession>
<dbReference type="InterPro" id="IPR029044">
    <property type="entry name" value="Nucleotide-diphossugar_trans"/>
</dbReference>
<dbReference type="EMBL" id="CP098747">
    <property type="protein sequence ID" value="USG61310.1"/>
    <property type="molecule type" value="Genomic_DNA"/>
</dbReference>
<evidence type="ECO:0000313" key="6">
    <source>
        <dbReference type="EMBL" id="USG61310.1"/>
    </source>
</evidence>
<evidence type="ECO:0000256" key="2">
    <source>
        <dbReference type="ARBA" id="ARBA00022676"/>
    </source>
</evidence>
<organism evidence="6 7">
    <name type="scientific">Sneathiella marina</name>
    <dbReference type="NCBI Taxonomy" id="2950108"/>
    <lineage>
        <taxon>Bacteria</taxon>
        <taxon>Pseudomonadati</taxon>
        <taxon>Pseudomonadota</taxon>
        <taxon>Alphaproteobacteria</taxon>
        <taxon>Sneathiellales</taxon>
        <taxon>Sneathiellaceae</taxon>
        <taxon>Sneathiella</taxon>
    </lineage>
</organism>
<feature type="domain" description="Glycosyltransferase 2-like" evidence="5">
    <location>
        <begin position="13"/>
        <end position="131"/>
    </location>
</feature>
<keyword evidence="7" id="KW-1185">Reference proteome</keyword>
<evidence type="ECO:0000313" key="7">
    <source>
        <dbReference type="Proteomes" id="UP001056291"/>
    </source>
</evidence>
<comment type="similarity">
    <text evidence="1">Belongs to the glycosyltransferase 2 family.</text>
</comment>
<dbReference type="Pfam" id="PF00535">
    <property type="entry name" value="Glycos_transf_2"/>
    <property type="match status" value="1"/>
</dbReference>
<dbReference type="Proteomes" id="UP001056291">
    <property type="component" value="Chromosome"/>
</dbReference>
<dbReference type="SUPFAM" id="SSF53448">
    <property type="entry name" value="Nucleotide-diphospho-sugar transferases"/>
    <property type="match status" value="1"/>
</dbReference>
<dbReference type="RefSeq" id="WP_251934297.1">
    <property type="nucleotide sequence ID" value="NZ_CP098747.1"/>
</dbReference>
<evidence type="ECO:0000256" key="3">
    <source>
        <dbReference type="ARBA" id="ARBA00022679"/>
    </source>
</evidence>
<feature type="transmembrane region" description="Helical" evidence="4">
    <location>
        <begin position="274"/>
        <end position="293"/>
    </location>
</feature>
<dbReference type="Gene3D" id="3.90.550.10">
    <property type="entry name" value="Spore Coat Polysaccharide Biosynthesis Protein SpsA, Chain A"/>
    <property type="match status" value="1"/>
</dbReference>
<evidence type="ECO:0000256" key="1">
    <source>
        <dbReference type="ARBA" id="ARBA00006739"/>
    </source>
</evidence>
<gene>
    <name evidence="6" type="ORF">NBZ79_19310</name>
</gene>
<dbReference type="InterPro" id="IPR001173">
    <property type="entry name" value="Glyco_trans_2-like"/>
</dbReference>
<keyword evidence="4" id="KW-0812">Transmembrane</keyword>
<keyword evidence="3" id="KW-0808">Transferase</keyword>
<evidence type="ECO:0000256" key="4">
    <source>
        <dbReference type="SAM" id="Phobius"/>
    </source>
</evidence>
<evidence type="ECO:0000259" key="5">
    <source>
        <dbReference type="Pfam" id="PF00535"/>
    </source>
</evidence>
<sequence length="321" mass="36575">MIAKARKMKPLVSVIIVNWNVRDMVLDCIGSIIEQTRSTYEIIVVDNDSSDGSVDAIKDKFSSVKIIANDSNRGFAAANNQALAVSQGEYVLLLNPDTLVVDNAIDKMLQWIQQDSSIGCGGCQVFESENVIQNTCFSDMTVWSTFLVLTGLARVSKSSRFWGKPHYYWWDRRTEMEVDVVSGMFMLVPRKVLEEVGGMDDDFFVYAEEADWCRRIRAHGYRCVFTPLTHVVHRDGGNKSTDQILAKMYVQLQKSKLIYARKYYGLLGYLEFRFLYFASMLMRSVLFVILSLFTQQGGFRTKAFLAIQGLKFHTFGKEPSK</sequence>
<reference evidence="6" key="1">
    <citation type="submission" date="2022-06" db="EMBL/GenBank/DDBJ databases">
        <title>Sneathiella actinostolidae sp. nov., isolated from a sea anemonein the Western Pacific Ocean.</title>
        <authorList>
            <person name="Wei M.J."/>
        </authorList>
    </citation>
    <scope>NUCLEOTIDE SEQUENCE</scope>
    <source>
        <strain evidence="6">PHK-P5</strain>
    </source>
</reference>
<keyword evidence="2" id="KW-0328">Glycosyltransferase</keyword>
<keyword evidence="4" id="KW-0472">Membrane</keyword>